<dbReference type="AlphaFoldDB" id="A0A3P7YHA4"/>
<dbReference type="Proteomes" id="UP000268014">
    <property type="component" value="Unassembled WGS sequence"/>
</dbReference>
<reference evidence="1 2" key="1">
    <citation type="submission" date="2018-11" db="EMBL/GenBank/DDBJ databases">
        <authorList>
            <consortium name="Pathogen Informatics"/>
        </authorList>
    </citation>
    <scope>NUCLEOTIDE SEQUENCE [LARGE SCALE GENOMIC DNA]</scope>
    <source>
        <strain evidence="1 2">MHpl1</strain>
    </source>
</reference>
<organism evidence="1 2">
    <name type="scientific">Haemonchus placei</name>
    <name type="common">Barber's pole worm</name>
    <dbReference type="NCBI Taxonomy" id="6290"/>
    <lineage>
        <taxon>Eukaryota</taxon>
        <taxon>Metazoa</taxon>
        <taxon>Ecdysozoa</taxon>
        <taxon>Nematoda</taxon>
        <taxon>Chromadorea</taxon>
        <taxon>Rhabditida</taxon>
        <taxon>Rhabditina</taxon>
        <taxon>Rhabditomorpha</taxon>
        <taxon>Strongyloidea</taxon>
        <taxon>Trichostrongylidae</taxon>
        <taxon>Haemonchus</taxon>
    </lineage>
</organism>
<proteinExistence type="predicted"/>
<name>A0A3P7YHA4_HAEPC</name>
<evidence type="ECO:0000313" key="2">
    <source>
        <dbReference type="Proteomes" id="UP000268014"/>
    </source>
</evidence>
<accession>A0A3P7YHA4</accession>
<sequence length="51" mass="5994">MTSSRSRAICARNCTFSFSRTSTWCRLAASLCLRTSRERRAESLFFRRLSR</sequence>
<keyword evidence="2" id="KW-1185">Reference proteome</keyword>
<dbReference type="EMBL" id="UZAF01019838">
    <property type="protein sequence ID" value="VDO64043.1"/>
    <property type="molecule type" value="Genomic_DNA"/>
</dbReference>
<gene>
    <name evidence="1" type="ORF">HPLM_LOCUS17230</name>
</gene>
<evidence type="ECO:0000313" key="1">
    <source>
        <dbReference type="EMBL" id="VDO64043.1"/>
    </source>
</evidence>
<protein>
    <submittedName>
        <fullName evidence="1">Uncharacterized protein</fullName>
    </submittedName>
</protein>